<evidence type="ECO:0000313" key="1">
    <source>
        <dbReference type="EMBL" id="HAD1041081.1"/>
    </source>
</evidence>
<accession>A0A709HR14</accession>
<gene>
    <name evidence="1" type="ORF">G0O00_24480</name>
    <name evidence="2" type="ORF">G0O00_24825</name>
</gene>
<feature type="non-terminal residue" evidence="2">
    <location>
        <position position="1"/>
    </location>
</feature>
<evidence type="ECO:0000313" key="2">
    <source>
        <dbReference type="EMBL" id="HAD1041135.1"/>
    </source>
</evidence>
<reference evidence="2" key="1">
    <citation type="journal article" date="2018" name="Genome Biol.">
        <title>SKESA: strategic k-mer extension for scrupulous assemblies.</title>
        <authorList>
            <person name="Souvorov A."/>
            <person name="Agarwala R."/>
            <person name="Lipman D.J."/>
        </authorList>
    </citation>
    <scope>NUCLEOTIDE SEQUENCE</scope>
    <source>
        <strain evidence="2">SSI_AA384</strain>
    </source>
</reference>
<protein>
    <submittedName>
        <fullName evidence="2">Mobilization protein</fullName>
    </submittedName>
</protein>
<dbReference type="EMBL" id="DAANQY010000058">
    <property type="protein sequence ID" value="HAD1041135.1"/>
    <property type="molecule type" value="Genomic_DNA"/>
</dbReference>
<proteinExistence type="predicted"/>
<reference evidence="2" key="2">
    <citation type="submission" date="2019-08" db="EMBL/GenBank/DDBJ databases">
        <authorList>
            <consortium name="NCBI Pathogen Detection Project"/>
        </authorList>
    </citation>
    <scope>NUCLEOTIDE SEQUENCE</scope>
    <source>
        <strain evidence="2">SSI_AA384</strain>
    </source>
</reference>
<sequence length="37" mass="4301">SSEWPEDRLMAAMDAYLERDHDRALFGLPPRQKDEPG</sequence>
<comment type="caution">
    <text evidence="2">The sequence shown here is derived from an EMBL/GenBank/DDBJ whole genome shotgun (WGS) entry which is preliminary data.</text>
</comment>
<dbReference type="EMBL" id="DAANQY010000039">
    <property type="protein sequence ID" value="HAD1041081.1"/>
    <property type="molecule type" value="Genomic_DNA"/>
</dbReference>
<name>A0A709HR14_SALTM</name>
<organism evidence="2">
    <name type="scientific">Salmonella typhimurium</name>
    <dbReference type="NCBI Taxonomy" id="90371"/>
    <lineage>
        <taxon>Bacteria</taxon>
        <taxon>Pseudomonadati</taxon>
        <taxon>Pseudomonadota</taxon>
        <taxon>Gammaproteobacteria</taxon>
        <taxon>Enterobacterales</taxon>
        <taxon>Enterobacteriaceae</taxon>
        <taxon>Salmonella</taxon>
    </lineage>
</organism>
<dbReference type="AlphaFoldDB" id="A0A709HR14"/>